<proteinExistence type="predicted"/>
<sequence length="42" mass="4608">MHKAKTHLSQLVDKAVEGEPNLANLMSNSFLLINQIESLEGS</sequence>
<accession>A0A068QXF5</accession>
<gene>
    <name evidence="1" type="ORF">XDD1_3789</name>
</gene>
<protein>
    <submittedName>
        <fullName evidence="1">Uncharacterized protein</fullName>
    </submittedName>
</protein>
<evidence type="ECO:0000313" key="2">
    <source>
        <dbReference type="Proteomes" id="UP000032721"/>
    </source>
</evidence>
<evidence type="ECO:0000313" key="1">
    <source>
        <dbReference type="EMBL" id="CDG19474.1"/>
    </source>
</evidence>
<dbReference type="EMBL" id="FO704550">
    <property type="protein sequence ID" value="CDG19474.1"/>
    <property type="molecule type" value="Genomic_DNA"/>
</dbReference>
<dbReference type="HOGENOM" id="CLU_3259992_0_0_6"/>
<reference evidence="1 2" key="1">
    <citation type="submission" date="2013-07" db="EMBL/GenBank/DDBJ databases">
        <authorList>
            <person name="Genoscope - CEA"/>
        </authorList>
    </citation>
    <scope>NUCLEOTIDE SEQUENCE [LARGE SCALE GENOMIC DNA]</scope>
    <source>
        <strain evidence="2">FRM16 / DSM 17909</strain>
    </source>
</reference>
<name>A0A068QXF5_9GAMM</name>
<dbReference type="Proteomes" id="UP000032721">
    <property type="component" value="Chromosome"/>
</dbReference>
<dbReference type="KEGG" id="xdo:XDD1_3789"/>
<organism evidence="1 2">
    <name type="scientific">Xenorhabdus doucetiae</name>
    <dbReference type="NCBI Taxonomy" id="351671"/>
    <lineage>
        <taxon>Bacteria</taxon>
        <taxon>Pseudomonadati</taxon>
        <taxon>Pseudomonadota</taxon>
        <taxon>Gammaproteobacteria</taxon>
        <taxon>Enterobacterales</taxon>
        <taxon>Morganellaceae</taxon>
        <taxon>Xenorhabdus</taxon>
    </lineage>
</organism>
<dbReference type="AlphaFoldDB" id="A0A068QXF5"/>